<dbReference type="InterPro" id="IPR013201">
    <property type="entry name" value="Prot_inhib_I29"/>
</dbReference>
<dbReference type="EMBL" id="BAAFRS010000257">
    <property type="protein sequence ID" value="GAB1225582.1"/>
    <property type="molecule type" value="Genomic_DNA"/>
</dbReference>
<dbReference type="PANTHER" id="PTHR12411">
    <property type="entry name" value="CYSTEINE PROTEASE FAMILY C1-RELATED"/>
    <property type="match status" value="1"/>
</dbReference>
<evidence type="ECO:0000313" key="7">
    <source>
        <dbReference type="Proteomes" id="UP001628156"/>
    </source>
</evidence>
<dbReference type="SMART" id="SM00645">
    <property type="entry name" value="Pept_C1"/>
    <property type="match status" value="1"/>
</dbReference>
<feature type="domain" description="Peptidase C1A papain C-terminal" evidence="4">
    <location>
        <begin position="167"/>
        <end position="389"/>
    </location>
</feature>
<dbReference type="InterPro" id="IPR013128">
    <property type="entry name" value="Peptidase_C1A"/>
</dbReference>
<dbReference type="Gene3D" id="3.90.70.10">
    <property type="entry name" value="Cysteine proteinases"/>
    <property type="match status" value="1"/>
</dbReference>
<proteinExistence type="inferred from homology"/>
<reference evidence="6 7" key="1">
    <citation type="journal article" date="2019" name="PLoS Negl. Trop. Dis.">
        <title>Whole genome sequencing of Entamoeba nuttalli reveals mammalian host-related molecular signatures and a novel octapeptide-repeat surface protein.</title>
        <authorList>
            <person name="Tanaka M."/>
            <person name="Makiuchi T."/>
            <person name="Komiyama T."/>
            <person name="Shiina T."/>
            <person name="Osaki K."/>
            <person name="Tachibana H."/>
        </authorList>
    </citation>
    <scope>NUCLEOTIDE SEQUENCE [LARGE SCALE GENOMIC DNA]</scope>
    <source>
        <strain evidence="6 7">P19-061405</strain>
    </source>
</reference>
<keyword evidence="2" id="KW-1015">Disulfide bond</keyword>
<dbReference type="InterPro" id="IPR039417">
    <property type="entry name" value="Peptidase_C1A_papain-like"/>
</dbReference>
<dbReference type="SUPFAM" id="SSF54001">
    <property type="entry name" value="Cysteine proteinases"/>
    <property type="match status" value="1"/>
</dbReference>
<evidence type="ECO:0000256" key="2">
    <source>
        <dbReference type="ARBA" id="ARBA00023157"/>
    </source>
</evidence>
<dbReference type="CDD" id="cd02248">
    <property type="entry name" value="Peptidase_C1A"/>
    <property type="match status" value="1"/>
</dbReference>
<comment type="similarity">
    <text evidence="1">Belongs to the peptidase C1 family.</text>
</comment>
<dbReference type="PRINTS" id="PR00705">
    <property type="entry name" value="PAPAIN"/>
</dbReference>
<dbReference type="InterPro" id="IPR025660">
    <property type="entry name" value="Pept_his_AS"/>
</dbReference>
<evidence type="ECO:0000259" key="5">
    <source>
        <dbReference type="SMART" id="SM00848"/>
    </source>
</evidence>
<evidence type="ECO:0008006" key="8">
    <source>
        <dbReference type="Google" id="ProtNLM"/>
    </source>
</evidence>
<organism evidence="6 7">
    <name type="scientific">Entamoeba nuttalli</name>
    <dbReference type="NCBI Taxonomy" id="412467"/>
    <lineage>
        <taxon>Eukaryota</taxon>
        <taxon>Amoebozoa</taxon>
        <taxon>Evosea</taxon>
        <taxon>Archamoebae</taxon>
        <taxon>Mastigamoebida</taxon>
        <taxon>Entamoebidae</taxon>
        <taxon>Entamoeba</taxon>
    </lineage>
</organism>
<dbReference type="Proteomes" id="UP001628156">
    <property type="component" value="Unassembled WGS sequence"/>
</dbReference>
<protein>
    <recommendedName>
        <fullName evidence="8">Cysteine protease</fullName>
    </recommendedName>
</protein>
<dbReference type="InterPro" id="IPR038765">
    <property type="entry name" value="Papain-like_cys_pep_sf"/>
</dbReference>
<dbReference type="InterPro" id="IPR000668">
    <property type="entry name" value="Peptidase_C1A_C"/>
</dbReference>
<feature type="signal peptide" evidence="3">
    <location>
        <begin position="1"/>
        <end position="18"/>
    </location>
</feature>
<gene>
    <name evidence="6" type="ORF">ENUP19_0257G0007</name>
</gene>
<keyword evidence="3" id="KW-0732">Signal</keyword>
<name>A0ABQ0DRU9_9EUKA</name>
<keyword evidence="7" id="KW-1185">Reference proteome</keyword>
<dbReference type="PROSITE" id="PS00639">
    <property type="entry name" value="THIOL_PROTEASE_HIS"/>
    <property type="match status" value="1"/>
</dbReference>
<dbReference type="Gene3D" id="1.10.287.2250">
    <property type="match status" value="1"/>
</dbReference>
<evidence type="ECO:0000256" key="1">
    <source>
        <dbReference type="ARBA" id="ARBA00008455"/>
    </source>
</evidence>
<evidence type="ECO:0000256" key="3">
    <source>
        <dbReference type="SAM" id="SignalP"/>
    </source>
</evidence>
<feature type="domain" description="Cathepsin propeptide inhibitor" evidence="5">
    <location>
        <begin position="21"/>
        <end position="77"/>
    </location>
</feature>
<comment type="caution">
    <text evidence="6">The sequence shown here is derived from an EMBL/GenBank/DDBJ whole genome shotgun (WGS) entry which is preliminary data.</text>
</comment>
<dbReference type="Pfam" id="PF08246">
    <property type="entry name" value="Inhibitor_I29"/>
    <property type="match status" value="1"/>
</dbReference>
<dbReference type="SMART" id="SM00848">
    <property type="entry name" value="Inhibitor_I29"/>
    <property type="match status" value="1"/>
</dbReference>
<dbReference type="InterPro" id="IPR000169">
    <property type="entry name" value="Pept_cys_AS"/>
</dbReference>
<feature type="chain" id="PRO_5045746614" description="Cysteine protease" evidence="3">
    <location>
        <begin position="19"/>
        <end position="420"/>
    </location>
</feature>
<dbReference type="Pfam" id="PF00112">
    <property type="entry name" value="Peptidase_C1"/>
    <property type="match status" value="1"/>
</dbReference>
<evidence type="ECO:0000313" key="6">
    <source>
        <dbReference type="EMBL" id="GAB1225582.1"/>
    </source>
</evidence>
<evidence type="ECO:0000259" key="4">
    <source>
        <dbReference type="SMART" id="SM00645"/>
    </source>
</evidence>
<accession>A0ABQ0DRU9</accession>
<dbReference type="PROSITE" id="PS00139">
    <property type="entry name" value="THIOL_PROTEASE_CYS"/>
    <property type="match status" value="1"/>
</dbReference>
<sequence>MKNIINVVILMFFVNCFGDEFKEFLKANQIVYSTPSEMLRRRAIFEQSKKEIEEFNKEPHSFFLGITQFADKTDEEFNQMFSMKMDRQDEFSMMSTDEEENKNESDDVYMEYNLSQDEETYGREMRRKVRGKKYRGVRFMRKVHVPKKYRIGRKWQFNKKKDIVKELPEGIDFRKFGKLTYIREQTGCGGCWSFASVCALESRYLIDYNLTVDDVGRTWALSEQQLLDCCIENNGCEGGSMERSFRCMNRTKGVMQRIRYPYEAETQDCKEFNNEYKEVTLGGYALVPRGNERALMSAIHKFGVLGIGLDTRSKLFKHYRGGIYYNEECTRRGLSHAMNLVGYGTTKEGQKYYIIRNSWGDWKWGEDGYMRLYRGGNHCGVATNAFFPLFVRRVNDDPKPMSHTETMIKDLINRHRLGWI</sequence>